<gene>
    <name evidence="2" type="ORF">GCM10010405_49800</name>
</gene>
<keyword evidence="3" id="KW-1185">Reference proteome</keyword>
<feature type="transmembrane region" description="Helical" evidence="1">
    <location>
        <begin position="21"/>
        <end position="42"/>
    </location>
</feature>
<organism evidence="2 3">
    <name type="scientific">Streptomyces macrosporus</name>
    <dbReference type="NCBI Taxonomy" id="44032"/>
    <lineage>
        <taxon>Bacteria</taxon>
        <taxon>Bacillati</taxon>
        <taxon>Actinomycetota</taxon>
        <taxon>Actinomycetes</taxon>
        <taxon>Kitasatosporales</taxon>
        <taxon>Streptomycetaceae</taxon>
        <taxon>Streptomyces</taxon>
    </lineage>
</organism>
<proteinExistence type="predicted"/>
<keyword evidence="1" id="KW-0812">Transmembrane</keyword>
<dbReference type="RefSeq" id="WP_344327490.1">
    <property type="nucleotide sequence ID" value="NZ_BAAASZ010000035.1"/>
</dbReference>
<dbReference type="InterPro" id="IPR046096">
    <property type="entry name" value="DUF6114"/>
</dbReference>
<comment type="caution">
    <text evidence="2">The sequence shown here is derived from an EMBL/GenBank/DDBJ whole genome shotgun (WGS) entry which is preliminary data.</text>
</comment>
<name>A0ABP5XQI9_9ACTN</name>
<feature type="transmembrane region" description="Helical" evidence="1">
    <location>
        <begin position="98"/>
        <end position="117"/>
    </location>
</feature>
<evidence type="ECO:0000313" key="2">
    <source>
        <dbReference type="EMBL" id="GAA2459625.1"/>
    </source>
</evidence>
<protein>
    <submittedName>
        <fullName evidence="2">Uncharacterized protein</fullName>
    </submittedName>
</protein>
<reference evidence="3" key="1">
    <citation type="journal article" date="2019" name="Int. J. Syst. Evol. Microbiol.">
        <title>The Global Catalogue of Microorganisms (GCM) 10K type strain sequencing project: providing services to taxonomists for standard genome sequencing and annotation.</title>
        <authorList>
            <consortium name="The Broad Institute Genomics Platform"/>
            <consortium name="The Broad Institute Genome Sequencing Center for Infectious Disease"/>
            <person name="Wu L."/>
            <person name="Ma J."/>
        </authorList>
    </citation>
    <scope>NUCLEOTIDE SEQUENCE [LARGE SCALE GENOMIC DNA]</scope>
    <source>
        <strain evidence="3">JCM 6305</strain>
    </source>
</reference>
<dbReference type="Proteomes" id="UP001501638">
    <property type="component" value="Unassembled WGS sequence"/>
</dbReference>
<keyword evidence="1" id="KW-1133">Transmembrane helix</keyword>
<dbReference type="EMBL" id="BAAASZ010000035">
    <property type="protein sequence ID" value="GAA2459625.1"/>
    <property type="molecule type" value="Genomic_DNA"/>
</dbReference>
<dbReference type="Pfam" id="PF19609">
    <property type="entry name" value="DUF6114"/>
    <property type="match status" value="1"/>
</dbReference>
<sequence>MSAAHSSSRRAAAAHWCRARPTGSAALITAAGAWLIVLPFLGTPMALPQAGMAGSAGLGTSAPLLACGLVLLRLPALHSVVGVLAAGLPIVALLTRNIGGLLIGTACGVLGGCLAFSRSLRPTAPTGDCP</sequence>
<evidence type="ECO:0000313" key="3">
    <source>
        <dbReference type="Proteomes" id="UP001501638"/>
    </source>
</evidence>
<keyword evidence="1" id="KW-0472">Membrane</keyword>
<feature type="transmembrane region" description="Helical" evidence="1">
    <location>
        <begin position="62"/>
        <end position="86"/>
    </location>
</feature>
<evidence type="ECO:0000256" key="1">
    <source>
        <dbReference type="SAM" id="Phobius"/>
    </source>
</evidence>
<accession>A0ABP5XQI9</accession>